<dbReference type="InterPro" id="IPR007742">
    <property type="entry name" value="NosD_dom"/>
</dbReference>
<organism evidence="4 5">
    <name type="scientific">Thalassobacillus devorans</name>
    <dbReference type="NCBI Taxonomy" id="279813"/>
    <lineage>
        <taxon>Bacteria</taxon>
        <taxon>Bacillati</taxon>
        <taxon>Bacillota</taxon>
        <taxon>Bacilli</taxon>
        <taxon>Bacillales</taxon>
        <taxon>Bacillaceae</taxon>
        <taxon>Thalassobacillus</taxon>
    </lineage>
</organism>
<reference evidence="5" key="1">
    <citation type="journal article" date="2019" name="Int. J. Syst. Evol. Microbiol.">
        <title>The Global Catalogue of Microorganisms (GCM) 10K type strain sequencing project: providing services to taxonomists for standard genome sequencing and annotation.</title>
        <authorList>
            <consortium name="The Broad Institute Genomics Platform"/>
            <consortium name="The Broad Institute Genome Sequencing Center for Infectious Disease"/>
            <person name="Wu L."/>
            <person name="Ma J."/>
        </authorList>
    </citation>
    <scope>NUCLEOTIDE SEQUENCE [LARGE SCALE GENOMIC DNA]</scope>
    <source>
        <strain evidence="5">CCM 7282</strain>
    </source>
</reference>
<dbReference type="SUPFAM" id="SSF51126">
    <property type="entry name" value="Pectin lyase-like"/>
    <property type="match status" value="2"/>
</dbReference>
<feature type="domain" description="Rhamnogalacturonase A/B/Epimerase-like pectate lyase" evidence="3">
    <location>
        <begin position="53"/>
        <end position="311"/>
    </location>
</feature>
<feature type="compositionally biased region" description="Basic and acidic residues" evidence="1">
    <location>
        <begin position="1"/>
        <end position="18"/>
    </location>
</feature>
<evidence type="ECO:0000259" key="3">
    <source>
        <dbReference type="Pfam" id="PF12708"/>
    </source>
</evidence>
<dbReference type="InterPro" id="IPR006626">
    <property type="entry name" value="PbH1"/>
</dbReference>
<keyword evidence="5" id="KW-1185">Reference proteome</keyword>
<dbReference type="Gene3D" id="2.160.20.10">
    <property type="entry name" value="Single-stranded right-handed beta-helix, Pectin lyase-like"/>
    <property type="match status" value="1"/>
</dbReference>
<feature type="region of interest" description="Disordered" evidence="1">
    <location>
        <begin position="1"/>
        <end position="23"/>
    </location>
</feature>
<protein>
    <submittedName>
        <fullName evidence="4">Uncharacterized protein</fullName>
    </submittedName>
</protein>
<comment type="caution">
    <text evidence="4">The sequence shown here is derived from an EMBL/GenBank/DDBJ whole genome shotgun (WGS) entry which is preliminary data.</text>
</comment>
<dbReference type="Pfam" id="PF05048">
    <property type="entry name" value="NosD"/>
    <property type="match status" value="1"/>
</dbReference>
<dbReference type="Proteomes" id="UP000619534">
    <property type="component" value="Unassembled WGS sequence"/>
</dbReference>
<dbReference type="InterPro" id="IPR012334">
    <property type="entry name" value="Pectin_lyas_fold"/>
</dbReference>
<dbReference type="EMBL" id="BMCJ01000001">
    <property type="protein sequence ID" value="GGC73853.1"/>
    <property type="molecule type" value="Genomic_DNA"/>
</dbReference>
<evidence type="ECO:0000313" key="5">
    <source>
        <dbReference type="Proteomes" id="UP000619534"/>
    </source>
</evidence>
<proteinExistence type="predicted"/>
<dbReference type="SMART" id="SM00710">
    <property type="entry name" value="PbH1"/>
    <property type="match status" value="9"/>
</dbReference>
<accession>A0ABQ1NE08</accession>
<evidence type="ECO:0000259" key="2">
    <source>
        <dbReference type="Pfam" id="PF05048"/>
    </source>
</evidence>
<dbReference type="RefSeq" id="WP_062444200.1">
    <property type="nucleotide sequence ID" value="NZ_BMCJ01000001.1"/>
</dbReference>
<sequence length="549" mass="59954">MGKYTEKLKQYKPDRTNADDPVDSLVTARIKQRLRKLERKIDADSRHHIATDHPGIKGDGKHNDTSGIQQLLDEAKDKPNGISIYFPAGVYKLTSTLFIYEGTRMECHPKAVFNKVHHRGMLQNIKKDSTDNGYNGNGNITIIGGIWDNNGHRYLGGTCFVFGHSKNLIFRDLIIKDVSPGHGMEINSSKNVLIDGCKFIGMAPKKKKLYSEAVQLDLMKSKGVFPWKKGHFDHTPCKDVMISNCYFGPSDRLGSWGRAIGSHSATSDRWHQRIIITNNIIEGTLQWGVRAYSWEDVTITSNIFNGCGAGLSIDPNHVGEGEVDSEDIDGNQTYSSNQVKRITIQGNQFTKPGRHGSVMSITGDKHHDMLEVNVTGNTIENSAPTYSIYLAHLANSIISDNIVTGGDKGIKLVACRQVNVIGNNIKQTKATGIEAFSGNRDLTIANNAMSLVGGHGIWITGNDMTAVNNNHLTGIGGEGKVDAQGIRVTSSCERISIIGNMFSNREPGYRMTCAIHTASCTKNTLAAANNAFGIGFDFCGIVNENGNAG</sequence>
<feature type="domain" description="Periplasmic copper-binding protein NosD beta helix" evidence="2">
    <location>
        <begin position="372"/>
        <end position="506"/>
    </location>
</feature>
<gene>
    <name evidence="4" type="ORF">GCM10007216_00640</name>
</gene>
<dbReference type="InterPro" id="IPR024535">
    <property type="entry name" value="RHGA/B-epi-like_pectate_lyase"/>
</dbReference>
<name>A0ABQ1NE08_9BACI</name>
<dbReference type="InterPro" id="IPR011050">
    <property type="entry name" value="Pectin_lyase_fold/virulence"/>
</dbReference>
<dbReference type="Pfam" id="PF12708">
    <property type="entry name" value="Pect-lyase_RHGA_epim"/>
    <property type="match status" value="1"/>
</dbReference>
<evidence type="ECO:0000313" key="4">
    <source>
        <dbReference type="EMBL" id="GGC73853.1"/>
    </source>
</evidence>
<evidence type="ECO:0000256" key="1">
    <source>
        <dbReference type="SAM" id="MobiDB-lite"/>
    </source>
</evidence>